<organism evidence="7 8">
    <name type="scientific">Amycolatopsis thailandensis</name>
    <dbReference type="NCBI Taxonomy" id="589330"/>
    <lineage>
        <taxon>Bacteria</taxon>
        <taxon>Bacillati</taxon>
        <taxon>Actinomycetota</taxon>
        <taxon>Actinomycetes</taxon>
        <taxon>Pseudonocardiales</taxon>
        <taxon>Pseudonocardiaceae</taxon>
        <taxon>Amycolatopsis</taxon>
    </lineage>
</organism>
<accession>A0A229SFA5</accession>
<protein>
    <submittedName>
        <fullName evidence="7">3-hydroxyisobutyrate dehydrogenase</fullName>
    </submittedName>
</protein>
<dbReference type="Proteomes" id="UP000215223">
    <property type="component" value="Unassembled WGS sequence"/>
</dbReference>
<dbReference type="InterPro" id="IPR013328">
    <property type="entry name" value="6PGD_dom2"/>
</dbReference>
<reference evidence="7 8" key="1">
    <citation type="submission" date="2017-07" db="EMBL/GenBank/DDBJ databases">
        <title>Amycolatopsis thailandensis Genome sequencing and assembly.</title>
        <authorList>
            <person name="Kaur N."/>
            <person name="Mayilraj S."/>
        </authorList>
    </citation>
    <scope>NUCLEOTIDE SEQUENCE [LARGE SCALE GENOMIC DNA]</scope>
    <source>
        <strain evidence="7 8">JCM 16380</strain>
    </source>
</reference>
<dbReference type="GO" id="GO:0016616">
    <property type="term" value="F:oxidoreductase activity, acting on the CH-OH group of donors, NAD or NADP as acceptor"/>
    <property type="evidence" value="ECO:0007669"/>
    <property type="project" value="TreeGrafter"/>
</dbReference>
<dbReference type="Gene3D" id="3.40.50.720">
    <property type="entry name" value="NAD(P)-binding Rossmann-like Domain"/>
    <property type="match status" value="1"/>
</dbReference>
<dbReference type="Gene3D" id="1.10.1040.10">
    <property type="entry name" value="N-(1-d-carboxylethyl)-l-norvaline Dehydrogenase, domain 2"/>
    <property type="match status" value="1"/>
</dbReference>
<feature type="active site" evidence="4">
    <location>
        <position position="159"/>
    </location>
</feature>
<dbReference type="PANTHER" id="PTHR22981:SF7">
    <property type="entry name" value="3-HYDROXYISOBUTYRATE DEHYDROGENASE, MITOCHONDRIAL"/>
    <property type="match status" value="1"/>
</dbReference>
<dbReference type="InterPro" id="IPR029154">
    <property type="entry name" value="HIBADH-like_NADP-bd"/>
</dbReference>
<dbReference type="InterPro" id="IPR006115">
    <property type="entry name" value="6PGDH_NADP-bd"/>
</dbReference>
<evidence type="ECO:0000256" key="4">
    <source>
        <dbReference type="PIRSR" id="PIRSR000103-1"/>
    </source>
</evidence>
<dbReference type="SUPFAM" id="SSF51735">
    <property type="entry name" value="NAD(P)-binding Rossmann-fold domains"/>
    <property type="match status" value="1"/>
</dbReference>
<evidence type="ECO:0000256" key="2">
    <source>
        <dbReference type="ARBA" id="ARBA00023002"/>
    </source>
</evidence>
<dbReference type="InterPro" id="IPR036291">
    <property type="entry name" value="NAD(P)-bd_dom_sf"/>
</dbReference>
<feature type="domain" description="3-hydroxyisobutyrate dehydrogenase-like NAD-binding" evidence="6">
    <location>
        <begin position="153"/>
        <end position="271"/>
    </location>
</feature>
<dbReference type="Pfam" id="PF14833">
    <property type="entry name" value="NAD_binding_11"/>
    <property type="match status" value="1"/>
</dbReference>
<evidence type="ECO:0000313" key="8">
    <source>
        <dbReference type="Proteomes" id="UP000215223"/>
    </source>
</evidence>
<comment type="similarity">
    <text evidence="1">Belongs to the HIBADH-related family.</text>
</comment>
<dbReference type="AlphaFoldDB" id="A0A229SFA5"/>
<dbReference type="PIRSF" id="PIRSF000103">
    <property type="entry name" value="HIBADH"/>
    <property type="match status" value="1"/>
</dbReference>
<gene>
    <name evidence="7" type="ORF">CFP71_07265</name>
</gene>
<comment type="caution">
    <text evidence="7">The sequence shown here is derived from an EMBL/GenBank/DDBJ whole genome shotgun (WGS) entry which is preliminary data.</text>
</comment>
<evidence type="ECO:0000256" key="1">
    <source>
        <dbReference type="ARBA" id="ARBA00009080"/>
    </source>
</evidence>
<evidence type="ECO:0000313" key="7">
    <source>
        <dbReference type="EMBL" id="OXM57608.1"/>
    </source>
</evidence>
<dbReference type="GO" id="GO:0051287">
    <property type="term" value="F:NAD binding"/>
    <property type="evidence" value="ECO:0007669"/>
    <property type="project" value="InterPro"/>
</dbReference>
<keyword evidence="2" id="KW-0560">Oxidoreductase</keyword>
<dbReference type="InterPro" id="IPR015815">
    <property type="entry name" value="HIBADH-related"/>
</dbReference>
<feature type="domain" description="6-phosphogluconate dehydrogenase NADP-binding" evidence="5">
    <location>
        <begin position="3"/>
        <end position="149"/>
    </location>
</feature>
<keyword evidence="8" id="KW-1185">Reference proteome</keyword>
<dbReference type="GO" id="GO:0050661">
    <property type="term" value="F:NADP binding"/>
    <property type="evidence" value="ECO:0007669"/>
    <property type="project" value="InterPro"/>
</dbReference>
<keyword evidence="3" id="KW-0520">NAD</keyword>
<sequence length="287" mass="28950">MLIGFAGIGRMGLPMALRLVRAGHTVLAHDPGLGSVPASITAVASAAGLAETELSISMLPDGVATRELVLTGLADAGRDHLHVVMGTVGPALVKELARTGPVDVIDAPVSGSVSMAEAATITTMVGGTEEQFERVRPVLAAMTSAQFHTGPAGSGSAAKLAINAVLATLSQGVAEGLLIAEAGELDLKVFYDVLRGSAAGAPYVGYKEDAFLAPASAGVAAPISLIRKDLGLALELAAGLDLPGAEAAYAVLDKAVATGRGDEDMAQVLAILRDRTGRPVTKEEALS</sequence>
<dbReference type="Pfam" id="PF03446">
    <property type="entry name" value="NAD_binding_2"/>
    <property type="match status" value="1"/>
</dbReference>
<dbReference type="PANTHER" id="PTHR22981">
    <property type="entry name" value="3-HYDROXYISOBUTYRATE DEHYDROGENASE-RELATED"/>
    <property type="match status" value="1"/>
</dbReference>
<name>A0A229SFA5_9PSEU</name>
<proteinExistence type="inferred from homology"/>
<dbReference type="EMBL" id="NMQT01000022">
    <property type="protein sequence ID" value="OXM57608.1"/>
    <property type="molecule type" value="Genomic_DNA"/>
</dbReference>
<dbReference type="RefSeq" id="WP_093933050.1">
    <property type="nucleotide sequence ID" value="NZ_NMQT01000022.1"/>
</dbReference>
<evidence type="ECO:0000259" key="6">
    <source>
        <dbReference type="Pfam" id="PF14833"/>
    </source>
</evidence>
<dbReference type="SUPFAM" id="SSF48179">
    <property type="entry name" value="6-phosphogluconate dehydrogenase C-terminal domain-like"/>
    <property type="match status" value="1"/>
</dbReference>
<evidence type="ECO:0000256" key="3">
    <source>
        <dbReference type="ARBA" id="ARBA00023027"/>
    </source>
</evidence>
<evidence type="ECO:0000259" key="5">
    <source>
        <dbReference type="Pfam" id="PF03446"/>
    </source>
</evidence>
<dbReference type="OrthoDB" id="3185659at2"/>
<dbReference type="InterPro" id="IPR008927">
    <property type="entry name" value="6-PGluconate_DH-like_C_sf"/>
</dbReference>